<evidence type="ECO:0000313" key="2">
    <source>
        <dbReference type="Proteomes" id="UP000886595"/>
    </source>
</evidence>
<evidence type="ECO:0000313" key="1">
    <source>
        <dbReference type="EMBL" id="KAG2308189.1"/>
    </source>
</evidence>
<accession>A0A8X7VBD2</accession>
<sequence length="83" mass="9340">MRVEVDCLESTHVLYAGIQDRRSIGSQDPSRPKLFIFIGWLFLNTMSGTCIYFDSETAAGQCYYERLINALDRSEIGTAAPTK</sequence>
<dbReference type="EMBL" id="JAAMPC010000006">
    <property type="protein sequence ID" value="KAG2308189.1"/>
    <property type="molecule type" value="Genomic_DNA"/>
</dbReference>
<proteinExistence type="predicted"/>
<keyword evidence="2" id="KW-1185">Reference proteome</keyword>
<organism evidence="1 2">
    <name type="scientific">Brassica carinata</name>
    <name type="common">Ethiopian mustard</name>
    <name type="synonym">Abyssinian cabbage</name>
    <dbReference type="NCBI Taxonomy" id="52824"/>
    <lineage>
        <taxon>Eukaryota</taxon>
        <taxon>Viridiplantae</taxon>
        <taxon>Streptophyta</taxon>
        <taxon>Embryophyta</taxon>
        <taxon>Tracheophyta</taxon>
        <taxon>Spermatophyta</taxon>
        <taxon>Magnoliopsida</taxon>
        <taxon>eudicotyledons</taxon>
        <taxon>Gunneridae</taxon>
        <taxon>Pentapetalae</taxon>
        <taxon>rosids</taxon>
        <taxon>malvids</taxon>
        <taxon>Brassicales</taxon>
        <taxon>Brassicaceae</taxon>
        <taxon>Brassiceae</taxon>
        <taxon>Brassica</taxon>
    </lineage>
</organism>
<dbReference type="Proteomes" id="UP000886595">
    <property type="component" value="Unassembled WGS sequence"/>
</dbReference>
<dbReference type="AlphaFoldDB" id="A0A8X7VBD2"/>
<comment type="caution">
    <text evidence="1">The sequence shown here is derived from an EMBL/GenBank/DDBJ whole genome shotgun (WGS) entry which is preliminary data.</text>
</comment>
<reference evidence="1 2" key="1">
    <citation type="submission" date="2020-02" db="EMBL/GenBank/DDBJ databases">
        <authorList>
            <person name="Ma Q."/>
            <person name="Huang Y."/>
            <person name="Song X."/>
            <person name="Pei D."/>
        </authorList>
    </citation>
    <scope>NUCLEOTIDE SEQUENCE [LARGE SCALE GENOMIC DNA]</scope>
    <source>
        <strain evidence="1">Sxm20200214</strain>
        <tissue evidence="1">Leaf</tissue>
    </source>
</reference>
<name>A0A8X7VBD2_BRACI</name>
<protein>
    <submittedName>
        <fullName evidence="1">Uncharacterized protein</fullName>
    </submittedName>
</protein>
<gene>
    <name evidence="1" type="ORF">Bca52824_027937</name>
</gene>